<dbReference type="EMBL" id="JABBWD010000167">
    <property type="protein sequence ID" value="KAG1763347.1"/>
    <property type="molecule type" value="Genomic_DNA"/>
</dbReference>
<evidence type="ECO:0000313" key="2">
    <source>
        <dbReference type="Proteomes" id="UP000714275"/>
    </source>
</evidence>
<dbReference type="Proteomes" id="UP000714275">
    <property type="component" value="Unassembled WGS sequence"/>
</dbReference>
<name>A0A9P6ZFA1_9AGAM</name>
<sequence length="90" mass="10043">LERAINCLSDGAIDVDSDALDMRPAQRKRKLRTPKTFNKATGNHSTTEYAFSINNWGSMTAFYVVSVKKKGDAFLRDTTSMARKLLKKSG</sequence>
<organism evidence="1 2">
    <name type="scientific">Suillus placidus</name>
    <dbReference type="NCBI Taxonomy" id="48579"/>
    <lineage>
        <taxon>Eukaryota</taxon>
        <taxon>Fungi</taxon>
        <taxon>Dikarya</taxon>
        <taxon>Basidiomycota</taxon>
        <taxon>Agaricomycotina</taxon>
        <taxon>Agaricomycetes</taxon>
        <taxon>Agaricomycetidae</taxon>
        <taxon>Boletales</taxon>
        <taxon>Suillineae</taxon>
        <taxon>Suillaceae</taxon>
        <taxon>Suillus</taxon>
    </lineage>
</organism>
<dbReference type="OrthoDB" id="2689303at2759"/>
<comment type="caution">
    <text evidence="1">The sequence shown here is derived from an EMBL/GenBank/DDBJ whole genome shotgun (WGS) entry which is preliminary data.</text>
</comment>
<dbReference type="AlphaFoldDB" id="A0A9P6ZFA1"/>
<keyword evidence="2" id="KW-1185">Reference proteome</keyword>
<feature type="non-terminal residue" evidence="1">
    <location>
        <position position="1"/>
    </location>
</feature>
<evidence type="ECO:0000313" key="1">
    <source>
        <dbReference type="EMBL" id="KAG1763347.1"/>
    </source>
</evidence>
<feature type="non-terminal residue" evidence="1">
    <location>
        <position position="90"/>
    </location>
</feature>
<proteinExistence type="predicted"/>
<reference evidence="1" key="1">
    <citation type="journal article" date="2020" name="New Phytol.">
        <title>Comparative genomics reveals dynamic genome evolution in host specialist ectomycorrhizal fungi.</title>
        <authorList>
            <person name="Lofgren L.A."/>
            <person name="Nguyen N.H."/>
            <person name="Vilgalys R."/>
            <person name="Ruytinx J."/>
            <person name="Liao H.L."/>
            <person name="Branco S."/>
            <person name="Kuo A."/>
            <person name="LaButti K."/>
            <person name="Lipzen A."/>
            <person name="Andreopoulos W."/>
            <person name="Pangilinan J."/>
            <person name="Riley R."/>
            <person name="Hundley H."/>
            <person name="Na H."/>
            <person name="Barry K."/>
            <person name="Grigoriev I.V."/>
            <person name="Stajich J.E."/>
            <person name="Kennedy P.G."/>
        </authorList>
    </citation>
    <scope>NUCLEOTIDE SEQUENCE</scope>
    <source>
        <strain evidence="1">DOB743</strain>
    </source>
</reference>
<gene>
    <name evidence="1" type="ORF">EV702DRAFT_931144</name>
</gene>
<protein>
    <submittedName>
        <fullName evidence="1">Uncharacterized protein</fullName>
    </submittedName>
</protein>
<accession>A0A9P6ZFA1</accession>